<dbReference type="InterPro" id="IPR002744">
    <property type="entry name" value="MIP18-like"/>
</dbReference>
<dbReference type="PANTHER" id="PTHR42961:SF2">
    <property type="entry name" value="IRON-SULFUR PROTEIN NUBPL"/>
    <property type="match status" value="1"/>
</dbReference>
<organism evidence="10 11">
    <name type="scientific">Candidatus Promineifilum breve</name>
    <dbReference type="NCBI Taxonomy" id="1806508"/>
    <lineage>
        <taxon>Bacteria</taxon>
        <taxon>Bacillati</taxon>
        <taxon>Chloroflexota</taxon>
        <taxon>Ardenticatenia</taxon>
        <taxon>Candidatus Promineifilales</taxon>
        <taxon>Candidatus Promineifilaceae</taxon>
        <taxon>Candidatus Promineifilum</taxon>
    </lineage>
</organism>
<reference evidence="10" key="1">
    <citation type="submission" date="2016-01" db="EMBL/GenBank/DDBJ databases">
        <authorList>
            <person name="Mcilroy J.S."/>
            <person name="Karst M S."/>
            <person name="Albertsen M."/>
        </authorList>
    </citation>
    <scope>NUCLEOTIDE SEQUENCE</scope>
    <source>
        <strain evidence="10">Cfx-K</strain>
    </source>
</reference>
<comment type="subunit">
    <text evidence="8">Homodimer.</text>
</comment>
<evidence type="ECO:0000256" key="7">
    <source>
        <dbReference type="ARBA" id="ARBA00023014"/>
    </source>
</evidence>
<feature type="binding site" evidence="8">
    <location>
        <begin position="113"/>
        <end position="120"/>
    </location>
    <ligand>
        <name>ATP</name>
        <dbReference type="ChEBI" id="CHEBI:30616"/>
    </ligand>
</feature>
<keyword evidence="8" id="KW-0378">Hydrolase</keyword>
<evidence type="ECO:0000256" key="3">
    <source>
        <dbReference type="ARBA" id="ARBA00022723"/>
    </source>
</evidence>
<comment type="similarity">
    <text evidence="1">In the N-terminal section; belongs to the MIP18 family.</text>
</comment>
<evidence type="ECO:0000256" key="8">
    <source>
        <dbReference type="HAMAP-Rule" id="MF_02040"/>
    </source>
</evidence>
<dbReference type="InterPro" id="IPR000808">
    <property type="entry name" value="Mrp-like_CS"/>
</dbReference>
<evidence type="ECO:0000256" key="6">
    <source>
        <dbReference type="ARBA" id="ARBA00023004"/>
    </source>
</evidence>
<feature type="domain" description="MIP18 family-like" evidence="9">
    <location>
        <begin position="14"/>
        <end position="84"/>
    </location>
</feature>
<dbReference type="InterPro" id="IPR019591">
    <property type="entry name" value="Mrp/NBP35_ATP-bd"/>
</dbReference>
<dbReference type="FunFam" id="3.40.50.300:FF:001119">
    <property type="entry name" value="Iron-sulfur cluster carrier protein"/>
    <property type="match status" value="1"/>
</dbReference>
<evidence type="ECO:0000313" key="11">
    <source>
        <dbReference type="Proteomes" id="UP000215027"/>
    </source>
</evidence>
<dbReference type="GO" id="GO:0051539">
    <property type="term" value="F:4 iron, 4 sulfur cluster binding"/>
    <property type="evidence" value="ECO:0007669"/>
    <property type="project" value="TreeGrafter"/>
</dbReference>
<dbReference type="SUPFAM" id="SSF117916">
    <property type="entry name" value="Fe-S cluster assembly (FSCA) domain-like"/>
    <property type="match status" value="1"/>
</dbReference>
<dbReference type="Proteomes" id="UP000215027">
    <property type="component" value="Chromosome I"/>
</dbReference>
<dbReference type="PANTHER" id="PTHR42961">
    <property type="entry name" value="IRON-SULFUR PROTEIN NUBPL"/>
    <property type="match status" value="1"/>
</dbReference>
<dbReference type="GO" id="GO:0005524">
    <property type="term" value="F:ATP binding"/>
    <property type="evidence" value="ECO:0007669"/>
    <property type="project" value="UniProtKB-UniRule"/>
</dbReference>
<dbReference type="GO" id="GO:0016887">
    <property type="term" value="F:ATP hydrolysis activity"/>
    <property type="evidence" value="ECO:0007669"/>
    <property type="project" value="UniProtKB-UniRule"/>
</dbReference>
<dbReference type="GO" id="GO:0016226">
    <property type="term" value="P:iron-sulfur cluster assembly"/>
    <property type="evidence" value="ECO:0007669"/>
    <property type="project" value="InterPro"/>
</dbReference>
<evidence type="ECO:0000259" key="9">
    <source>
        <dbReference type="Pfam" id="PF01883"/>
    </source>
</evidence>
<evidence type="ECO:0000256" key="5">
    <source>
        <dbReference type="ARBA" id="ARBA00022840"/>
    </source>
</evidence>
<gene>
    <name evidence="10" type="primary">mrp</name>
    <name evidence="10" type="ORF">CFX0092_A0587</name>
</gene>
<sequence length="358" mass="38101">MFGRKNDPAGVTDAAVMQALSTVIEPELHRDLVSLNMIRNLKIDGADVAFTIMLTTPACPLRGKMEGDSRAALARVPGIGQVTINWDANVPSDRRIGEQIGQNFRNTIAVSSGKGGVGKTTIAVNLAIALAMEGARVGLLDADILGPNVPMMMGREEMPPPVNRKMVPAEAYGVKFISMAFLVKPDQPLIWRGPMLHSAIRQLLTDVDWGELDYLVVDLPPGTGDAQLTLAQVLPLSGALVITQPMQVAAADALRGLKTFEKLEVPIIGVIENMSGEFFGTGAGEKLAREHNTPYLGSIPLEAQVRVGGDSGRPIVVAQPDSAAAQAIRHIAREVAARVSVLTLQVQADNFIPISMIG</sequence>
<dbReference type="Gene3D" id="3.30.300.130">
    <property type="entry name" value="Fe-S cluster assembly (FSCA)"/>
    <property type="match status" value="1"/>
</dbReference>
<evidence type="ECO:0000256" key="1">
    <source>
        <dbReference type="ARBA" id="ARBA00007352"/>
    </source>
</evidence>
<protein>
    <recommendedName>
        <fullName evidence="8">Iron-sulfur cluster carrier protein</fullName>
    </recommendedName>
</protein>
<keyword evidence="3 8" id="KW-0479">Metal-binding</keyword>
<dbReference type="PROSITE" id="PS01215">
    <property type="entry name" value="MRP"/>
    <property type="match status" value="1"/>
</dbReference>
<dbReference type="InterPro" id="IPR034904">
    <property type="entry name" value="FSCA_dom_sf"/>
</dbReference>
<dbReference type="HAMAP" id="MF_02040">
    <property type="entry name" value="Mrp_NBP35"/>
    <property type="match status" value="1"/>
</dbReference>
<dbReference type="AlphaFoldDB" id="A0A160SZA2"/>
<dbReference type="Gene3D" id="3.40.50.300">
    <property type="entry name" value="P-loop containing nucleotide triphosphate hydrolases"/>
    <property type="match status" value="1"/>
</dbReference>
<evidence type="ECO:0000313" key="10">
    <source>
        <dbReference type="EMBL" id="CUS02454.1"/>
    </source>
</evidence>
<dbReference type="KEGG" id="pbf:CFX0092_A0587"/>
<dbReference type="InterPro" id="IPR027417">
    <property type="entry name" value="P-loop_NTPase"/>
</dbReference>
<keyword evidence="4 8" id="KW-0547">Nucleotide-binding</keyword>
<accession>A0A160SZA2</accession>
<evidence type="ECO:0000256" key="4">
    <source>
        <dbReference type="ARBA" id="ARBA00022741"/>
    </source>
</evidence>
<dbReference type="SUPFAM" id="SSF52540">
    <property type="entry name" value="P-loop containing nucleoside triphosphate hydrolases"/>
    <property type="match status" value="1"/>
</dbReference>
<dbReference type="InterPro" id="IPR033756">
    <property type="entry name" value="YlxH/NBP35"/>
</dbReference>
<dbReference type="CDD" id="cd02037">
    <property type="entry name" value="Mrp_NBP35"/>
    <property type="match status" value="1"/>
</dbReference>
<dbReference type="InterPro" id="IPR044304">
    <property type="entry name" value="NUBPL-like"/>
</dbReference>
<keyword evidence="7 8" id="KW-0411">Iron-sulfur</keyword>
<dbReference type="RefSeq" id="WP_197699860.1">
    <property type="nucleotide sequence ID" value="NZ_LN890655.1"/>
</dbReference>
<dbReference type="GO" id="GO:0046872">
    <property type="term" value="F:metal ion binding"/>
    <property type="evidence" value="ECO:0007669"/>
    <property type="project" value="UniProtKB-KW"/>
</dbReference>
<dbReference type="Pfam" id="PF10609">
    <property type="entry name" value="ParA"/>
    <property type="match status" value="1"/>
</dbReference>
<name>A0A160SZA2_9CHLR</name>
<proteinExistence type="inferred from homology"/>
<keyword evidence="5 8" id="KW-0067">ATP-binding</keyword>
<comment type="similarity">
    <text evidence="8">Belongs to the Mrp/NBP35 ATP-binding proteins family.</text>
</comment>
<evidence type="ECO:0000256" key="2">
    <source>
        <dbReference type="ARBA" id="ARBA00008205"/>
    </source>
</evidence>
<dbReference type="EMBL" id="LN890655">
    <property type="protein sequence ID" value="CUS02454.1"/>
    <property type="molecule type" value="Genomic_DNA"/>
</dbReference>
<keyword evidence="6 8" id="KW-0408">Iron</keyword>
<comment type="function">
    <text evidence="8">Binds and transfers iron-sulfur (Fe-S) clusters to target apoproteins. Can hydrolyze ATP.</text>
</comment>
<comment type="similarity">
    <text evidence="2">In the C-terminal section; belongs to the Mrp/NBP35 ATP-binding proteins family.</text>
</comment>
<dbReference type="GO" id="GO:0140663">
    <property type="term" value="F:ATP-dependent FeS chaperone activity"/>
    <property type="evidence" value="ECO:0007669"/>
    <property type="project" value="InterPro"/>
</dbReference>
<keyword evidence="11" id="KW-1185">Reference proteome</keyword>
<dbReference type="Pfam" id="PF01883">
    <property type="entry name" value="FeS_assembly_P"/>
    <property type="match status" value="1"/>
</dbReference>